<dbReference type="Proteomes" id="UP001515480">
    <property type="component" value="Unassembled WGS sequence"/>
</dbReference>
<sequence>MSVVNNEPIGLSHRSDGVILGDTPYSLFFDVEAPSLLAYDWSVGGGVAAQFTIVAGTQADRRTLHSAREASANGHLRLDEGPVTVMWRCDPSVFAPFFATRAVLQYHLVLSADRQVTARQQDMALLERRRVELQAAVAHEANFHTILEAEWKAADERARQETHRPVQVEMDARMQAIELLASKLAAEQARFDRCCEEQAAIQEERAEAWSRACAHEAKRAGYERELERVRARQRAYALEMEELAQRLPSLVTDGRAVL</sequence>
<keyword evidence="2" id="KW-1185">Reference proteome</keyword>
<comment type="caution">
    <text evidence="1">The sequence shown here is derived from an EMBL/GenBank/DDBJ whole genome shotgun (WGS) entry which is preliminary data.</text>
</comment>
<organism evidence="1 2">
    <name type="scientific">Prymnesium parvum</name>
    <name type="common">Toxic golden alga</name>
    <dbReference type="NCBI Taxonomy" id="97485"/>
    <lineage>
        <taxon>Eukaryota</taxon>
        <taxon>Haptista</taxon>
        <taxon>Haptophyta</taxon>
        <taxon>Prymnesiophyceae</taxon>
        <taxon>Prymnesiales</taxon>
        <taxon>Prymnesiaceae</taxon>
        <taxon>Prymnesium</taxon>
    </lineage>
</organism>
<evidence type="ECO:0000313" key="1">
    <source>
        <dbReference type="EMBL" id="KAL1523224.1"/>
    </source>
</evidence>
<dbReference type="EMBL" id="JBGBPQ010000006">
    <property type="protein sequence ID" value="KAL1523224.1"/>
    <property type="molecule type" value="Genomic_DNA"/>
</dbReference>
<name>A0AB34JRI9_PRYPA</name>
<accession>A0AB34JRI9</accession>
<protein>
    <submittedName>
        <fullName evidence="1">Uncharacterized protein</fullName>
    </submittedName>
</protein>
<gene>
    <name evidence="1" type="ORF">AB1Y20_018176</name>
</gene>
<proteinExistence type="predicted"/>
<dbReference type="AlphaFoldDB" id="A0AB34JRI9"/>
<reference evidence="1 2" key="1">
    <citation type="journal article" date="2024" name="Science">
        <title>Giant polyketide synthase enzymes in the biosynthesis of giant marine polyether toxins.</title>
        <authorList>
            <person name="Fallon T.R."/>
            <person name="Shende V.V."/>
            <person name="Wierzbicki I.H."/>
            <person name="Pendleton A.L."/>
            <person name="Watervoot N.F."/>
            <person name="Auber R.P."/>
            <person name="Gonzalez D.J."/>
            <person name="Wisecaver J.H."/>
            <person name="Moore B.S."/>
        </authorList>
    </citation>
    <scope>NUCLEOTIDE SEQUENCE [LARGE SCALE GENOMIC DNA]</scope>
    <source>
        <strain evidence="1 2">12B1</strain>
    </source>
</reference>
<evidence type="ECO:0000313" key="2">
    <source>
        <dbReference type="Proteomes" id="UP001515480"/>
    </source>
</evidence>